<comment type="caution">
    <text evidence="2">The sequence shown here is derived from an EMBL/GenBank/DDBJ whole genome shotgun (WGS) entry which is preliminary data.</text>
</comment>
<dbReference type="PRINTS" id="PR00111">
    <property type="entry name" value="ABHYDROLASE"/>
</dbReference>
<name>A0ABU2WLB2_9GAMM</name>
<sequence>MKTPELNSDTPPVFVERRFPTHDGIELVADIGGDPEAVPVVLLHGGGQTRHSWKNAAGALVDAGYHVINLDLRGHGDSGWSPQGVYTGAVFVADVRTVLATLPRPAILVGASLGGMVSLAAQGGANDDFAAALVLVDIAPKVEPEGVQQIVQFMAMTRDGFDSLEAAADAIAHYLPHRPKPQQLDGLRKNLNLGPDGRFRWHWDPEFVAGAQRPGAEDVQQQLQAAARTLRIPTLLVRGAKSHLVSDDSVADMRALVPHAEFVDVLGAHHMVAGDENDAFNQAVIEFLLRCAPPHAGAGQ</sequence>
<dbReference type="Proteomes" id="UP001254608">
    <property type="component" value="Unassembled WGS sequence"/>
</dbReference>
<evidence type="ECO:0000259" key="1">
    <source>
        <dbReference type="Pfam" id="PF00561"/>
    </source>
</evidence>
<feature type="domain" description="AB hydrolase-1" evidence="1">
    <location>
        <begin position="39"/>
        <end position="272"/>
    </location>
</feature>
<dbReference type="RefSeq" id="WP_311366068.1">
    <property type="nucleotide sequence ID" value="NZ_JAVRIC010000024.1"/>
</dbReference>
<dbReference type="EMBL" id="JAVRIC010000024">
    <property type="protein sequence ID" value="MDT0498656.1"/>
    <property type="molecule type" value="Genomic_DNA"/>
</dbReference>
<dbReference type="InterPro" id="IPR050228">
    <property type="entry name" value="Carboxylesterase_BioH"/>
</dbReference>
<dbReference type="InterPro" id="IPR029058">
    <property type="entry name" value="AB_hydrolase_fold"/>
</dbReference>
<proteinExistence type="predicted"/>
<reference evidence="2 3" key="1">
    <citation type="submission" date="2023-09" db="EMBL/GenBank/DDBJ databases">
        <authorList>
            <person name="Rey-Velasco X."/>
        </authorList>
    </citation>
    <scope>NUCLEOTIDE SEQUENCE [LARGE SCALE GENOMIC DNA]</scope>
    <source>
        <strain evidence="2 3">W345</strain>
    </source>
</reference>
<evidence type="ECO:0000313" key="3">
    <source>
        <dbReference type="Proteomes" id="UP001254608"/>
    </source>
</evidence>
<evidence type="ECO:0000313" key="2">
    <source>
        <dbReference type="EMBL" id="MDT0498656.1"/>
    </source>
</evidence>
<dbReference type="PANTHER" id="PTHR43194">
    <property type="entry name" value="HYDROLASE ALPHA/BETA FOLD FAMILY"/>
    <property type="match status" value="1"/>
</dbReference>
<keyword evidence="2" id="KW-0378">Hydrolase</keyword>
<gene>
    <name evidence="2" type="ORF">RM530_15005</name>
</gene>
<dbReference type="PANTHER" id="PTHR43194:SF2">
    <property type="entry name" value="PEROXISOMAL MEMBRANE PROTEIN LPX1"/>
    <property type="match status" value="1"/>
</dbReference>
<accession>A0ABU2WLB2</accession>
<dbReference type="SUPFAM" id="SSF53474">
    <property type="entry name" value="alpha/beta-Hydrolases"/>
    <property type="match status" value="1"/>
</dbReference>
<dbReference type="GO" id="GO:0016787">
    <property type="term" value="F:hydrolase activity"/>
    <property type="evidence" value="ECO:0007669"/>
    <property type="project" value="UniProtKB-KW"/>
</dbReference>
<protein>
    <submittedName>
        <fullName evidence="2">Alpha/beta hydrolase</fullName>
    </submittedName>
</protein>
<dbReference type="Pfam" id="PF00561">
    <property type="entry name" value="Abhydrolase_1"/>
    <property type="match status" value="1"/>
</dbReference>
<organism evidence="2 3">
    <name type="scientific">Banduia mediterranea</name>
    <dbReference type="NCBI Taxonomy" id="3075609"/>
    <lineage>
        <taxon>Bacteria</taxon>
        <taxon>Pseudomonadati</taxon>
        <taxon>Pseudomonadota</taxon>
        <taxon>Gammaproteobacteria</taxon>
        <taxon>Nevskiales</taxon>
        <taxon>Algiphilaceae</taxon>
        <taxon>Banduia</taxon>
    </lineage>
</organism>
<dbReference type="InterPro" id="IPR000073">
    <property type="entry name" value="AB_hydrolase_1"/>
</dbReference>
<dbReference type="Gene3D" id="3.40.50.1820">
    <property type="entry name" value="alpha/beta hydrolase"/>
    <property type="match status" value="1"/>
</dbReference>
<keyword evidence="3" id="KW-1185">Reference proteome</keyword>